<reference evidence="8" key="1">
    <citation type="submission" date="2018-02" db="EMBL/GenBank/DDBJ databases">
        <title>Genome sequencing of Solimonas sp. HR-BB.</title>
        <authorList>
            <person name="Lee Y."/>
            <person name="Jeon C.O."/>
        </authorList>
    </citation>
    <scope>NUCLEOTIDE SEQUENCE [LARGE SCALE GENOMIC DNA]</scope>
    <source>
        <strain evidence="8">HR-E</strain>
    </source>
</reference>
<comment type="caution">
    <text evidence="7">The sequence shown here is derived from an EMBL/GenBank/DDBJ whole genome shotgun (WGS) entry which is preliminary data.</text>
</comment>
<proteinExistence type="predicted"/>
<protein>
    <submittedName>
        <fullName evidence="7">Conjugal transfer protein TrbF</fullName>
    </submittedName>
</protein>
<evidence type="ECO:0000259" key="6">
    <source>
        <dbReference type="Pfam" id="PF04335"/>
    </source>
</evidence>
<dbReference type="InterPro" id="IPR007430">
    <property type="entry name" value="VirB8"/>
</dbReference>
<dbReference type="EMBL" id="PTQZ01000020">
    <property type="protein sequence ID" value="PQA50124.1"/>
    <property type="molecule type" value="Genomic_DNA"/>
</dbReference>
<dbReference type="Pfam" id="PF04335">
    <property type="entry name" value="VirB8"/>
    <property type="match status" value="1"/>
</dbReference>
<dbReference type="SUPFAM" id="SSF54427">
    <property type="entry name" value="NTF2-like"/>
    <property type="match status" value="1"/>
</dbReference>
<evidence type="ECO:0000256" key="5">
    <source>
        <dbReference type="SAM" id="Phobius"/>
    </source>
</evidence>
<evidence type="ECO:0000256" key="4">
    <source>
        <dbReference type="ARBA" id="ARBA00023136"/>
    </source>
</evidence>
<organism evidence="7 8">
    <name type="scientific">Amnimonas aquatica</name>
    <dbReference type="NCBI Taxonomy" id="2094561"/>
    <lineage>
        <taxon>Bacteria</taxon>
        <taxon>Pseudomonadati</taxon>
        <taxon>Pseudomonadota</taxon>
        <taxon>Gammaproteobacteria</taxon>
        <taxon>Moraxellales</taxon>
        <taxon>Moraxellaceae</taxon>
        <taxon>Amnimonas</taxon>
    </lineage>
</organism>
<evidence type="ECO:0000256" key="2">
    <source>
        <dbReference type="ARBA" id="ARBA00022692"/>
    </source>
</evidence>
<evidence type="ECO:0000256" key="3">
    <source>
        <dbReference type="ARBA" id="ARBA00022989"/>
    </source>
</evidence>
<dbReference type="Gene3D" id="3.10.450.230">
    <property type="entry name" value="VirB8 protein"/>
    <property type="match status" value="1"/>
</dbReference>
<dbReference type="InterPro" id="IPR035658">
    <property type="entry name" value="TrbF"/>
</dbReference>
<keyword evidence="4 5" id="KW-0472">Membrane</keyword>
<sequence length="237" mass="26523">MRFRRAQVRYAETPVPATPYQAARQVWDERLGAARVQAQNWRLMAFGCLSLSLIMAGALAWRAGQSLVTPYVVEVDKTGQVRAVGEALTPYQPADAQIAFHLAHFINNVRSLAIDPVVVRQNWLQAYDYTTDKGAATLNEYARVNDPFASVGRKSVSVEVTSVVRASDSSFQVRWIERHYDSGTPTGQERWTAVLSTVQQPPRDEARLRKNPLGIYINGLSWSRELGSADTMPSRQE</sequence>
<dbReference type="AlphaFoldDB" id="A0A2P6AUI7"/>
<name>A0A2P6AUI7_9GAMM</name>
<dbReference type="NCBIfam" id="NF010446">
    <property type="entry name" value="PRK13872.1"/>
    <property type="match status" value="1"/>
</dbReference>
<dbReference type="Proteomes" id="UP000243900">
    <property type="component" value="Unassembled WGS sequence"/>
</dbReference>
<keyword evidence="8" id="KW-1185">Reference proteome</keyword>
<evidence type="ECO:0000256" key="1">
    <source>
        <dbReference type="ARBA" id="ARBA00004167"/>
    </source>
</evidence>
<feature type="transmembrane region" description="Helical" evidence="5">
    <location>
        <begin position="43"/>
        <end position="61"/>
    </location>
</feature>
<evidence type="ECO:0000313" key="7">
    <source>
        <dbReference type="EMBL" id="PQA50124.1"/>
    </source>
</evidence>
<dbReference type="GO" id="GO:0016020">
    <property type="term" value="C:membrane"/>
    <property type="evidence" value="ECO:0007669"/>
    <property type="project" value="UniProtKB-SubCell"/>
</dbReference>
<keyword evidence="2 5" id="KW-0812">Transmembrane</keyword>
<accession>A0A2P6AUI7</accession>
<dbReference type="InterPro" id="IPR032710">
    <property type="entry name" value="NTF2-like_dom_sf"/>
</dbReference>
<dbReference type="OrthoDB" id="9778195at2"/>
<evidence type="ECO:0000313" key="8">
    <source>
        <dbReference type="Proteomes" id="UP000243900"/>
    </source>
</evidence>
<feature type="domain" description="Bacterial virulence protein VirB8" evidence="6">
    <location>
        <begin position="23"/>
        <end position="225"/>
    </location>
</feature>
<comment type="subcellular location">
    <subcellularLocation>
        <location evidence="1">Membrane</location>
        <topology evidence="1">Single-pass membrane protein</topology>
    </subcellularLocation>
</comment>
<keyword evidence="3 5" id="KW-1133">Transmembrane helix</keyword>
<gene>
    <name evidence="7" type="ORF">C5O18_01970</name>
</gene>
<dbReference type="CDD" id="cd16425">
    <property type="entry name" value="TrbF"/>
    <property type="match status" value="1"/>
</dbReference>
<dbReference type="RefSeq" id="WP_105191195.1">
    <property type="nucleotide sequence ID" value="NZ_PTQZ01000020.1"/>
</dbReference>